<protein>
    <submittedName>
        <fullName evidence="1">Uncharacterized protein</fullName>
    </submittedName>
</protein>
<accession>A0A0A9CB15</accession>
<dbReference type="AlphaFoldDB" id="A0A0A9CB15"/>
<dbReference type="EMBL" id="GBRH01225114">
    <property type="protein sequence ID" value="JAD72781.1"/>
    <property type="molecule type" value="Transcribed_RNA"/>
</dbReference>
<evidence type="ECO:0000313" key="1">
    <source>
        <dbReference type="EMBL" id="JAD72781.1"/>
    </source>
</evidence>
<proteinExistence type="predicted"/>
<sequence>MSQSTRECCFNIDSSLARNSEIRFISLLSFIVGPENTEFALMYSSLRRMVASCPRTKLNTSRLHISIAPWSCFKDECIPFRVPSPAIHESLTI</sequence>
<reference evidence="1" key="2">
    <citation type="journal article" date="2015" name="Data Brief">
        <title>Shoot transcriptome of the giant reed, Arundo donax.</title>
        <authorList>
            <person name="Barrero R.A."/>
            <person name="Guerrero F.D."/>
            <person name="Moolhuijzen P."/>
            <person name="Goolsby J.A."/>
            <person name="Tidwell J."/>
            <person name="Bellgard S.E."/>
            <person name="Bellgard M.I."/>
        </authorList>
    </citation>
    <scope>NUCLEOTIDE SEQUENCE</scope>
    <source>
        <tissue evidence="1">Shoot tissue taken approximately 20 cm above the soil surface</tissue>
    </source>
</reference>
<name>A0A0A9CB15_ARUDO</name>
<reference evidence="1" key="1">
    <citation type="submission" date="2014-09" db="EMBL/GenBank/DDBJ databases">
        <authorList>
            <person name="Magalhaes I.L.F."/>
            <person name="Oliveira U."/>
            <person name="Santos F.R."/>
            <person name="Vidigal T.H.D.A."/>
            <person name="Brescovit A.D."/>
            <person name="Santos A.J."/>
        </authorList>
    </citation>
    <scope>NUCLEOTIDE SEQUENCE</scope>
    <source>
        <tissue evidence="1">Shoot tissue taken approximately 20 cm above the soil surface</tissue>
    </source>
</reference>
<organism evidence="1">
    <name type="scientific">Arundo donax</name>
    <name type="common">Giant reed</name>
    <name type="synonym">Donax arundinaceus</name>
    <dbReference type="NCBI Taxonomy" id="35708"/>
    <lineage>
        <taxon>Eukaryota</taxon>
        <taxon>Viridiplantae</taxon>
        <taxon>Streptophyta</taxon>
        <taxon>Embryophyta</taxon>
        <taxon>Tracheophyta</taxon>
        <taxon>Spermatophyta</taxon>
        <taxon>Magnoliopsida</taxon>
        <taxon>Liliopsida</taxon>
        <taxon>Poales</taxon>
        <taxon>Poaceae</taxon>
        <taxon>PACMAD clade</taxon>
        <taxon>Arundinoideae</taxon>
        <taxon>Arundineae</taxon>
        <taxon>Arundo</taxon>
    </lineage>
</organism>